<dbReference type="GO" id="GO:0008610">
    <property type="term" value="P:lipid biosynthetic process"/>
    <property type="evidence" value="ECO:0007669"/>
    <property type="project" value="UniProtKB-ARBA"/>
</dbReference>
<feature type="domain" description="Fatty acid desaturase" evidence="2">
    <location>
        <begin position="67"/>
        <end position="335"/>
    </location>
</feature>
<dbReference type="Proteomes" id="UP000245461">
    <property type="component" value="Unassembled WGS sequence"/>
</dbReference>
<evidence type="ECO:0000313" key="3">
    <source>
        <dbReference type="EMBL" id="PWR22650.1"/>
    </source>
</evidence>
<feature type="transmembrane region" description="Helical" evidence="1">
    <location>
        <begin position="100"/>
        <end position="120"/>
    </location>
</feature>
<feature type="transmembrane region" description="Helical" evidence="1">
    <location>
        <begin position="208"/>
        <end position="228"/>
    </location>
</feature>
<keyword evidence="1" id="KW-0812">Transmembrane</keyword>
<proteinExistence type="predicted"/>
<dbReference type="GO" id="GO:0016717">
    <property type="term" value="F:oxidoreductase activity, acting on paired donors, with oxidation of a pair of donors resulting in the reduction of molecular oxygen to two molecules of water"/>
    <property type="evidence" value="ECO:0007669"/>
    <property type="project" value="TreeGrafter"/>
</dbReference>
<dbReference type="PANTHER" id="PTHR19353">
    <property type="entry name" value="FATTY ACID DESATURASE 2"/>
    <property type="match status" value="1"/>
</dbReference>
<evidence type="ECO:0000256" key="1">
    <source>
        <dbReference type="SAM" id="Phobius"/>
    </source>
</evidence>
<feature type="transmembrane region" description="Helical" evidence="1">
    <location>
        <begin position="234"/>
        <end position="253"/>
    </location>
</feature>
<sequence>MTGRITFQPRLADGFAARLRLRADVLLDDPRILRRGHLILVGKGLFFAGCSGIAYAALLLSGGVGIWAWASVIGFGLASLLLAINIGHDAAHGTLFRRPWLNHLVQFLTFAPLGVDAYLWRFRHIASHHVFPNVSGSDIDIDENPFLRLSPNQPWKRRFRFQHLYAPAIYALVALHSAWVQDFAYLFKRQLANARNIRHSRAHRFQFFLGKGVHLALWFGLPLALTSMSAGRALALYVVGLGVMSLVFVFLLVGTHFSTAAAFPTPDSAGRLPLDFAGHAVATSVDWSPESRLAGFIAGGANTHAAHHLFPRVAHVHYRALNTAIRECAAECALDYHCTSLPGMIADHLRFLRRLGTPPASTSAS</sequence>
<evidence type="ECO:0000313" key="4">
    <source>
        <dbReference type="Proteomes" id="UP000245461"/>
    </source>
</evidence>
<gene>
    <name evidence="3" type="ORF">DKG74_12340</name>
</gene>
<protein>
    <recommendedName>
        <fullName evidence="2">Fatty acid desaturase domain-containing protein</fullName>
    </recommendedName>
</protein>
<dbReference type="OrthoDB" id="104711at2"/>
<dbReference type="Pfam" id="PF00487">
    <property type="entry name" value="FA_desaturase"/>
    <property type="match status" value="1"/>
</dbReference>
<name>A0A317E8X2_9PROT</name>
<feature type="transmembrane region" description="Helical" evidence="1">
    <location>
        <begin position="164"/>
        <end position="187"/>
    </location>
</feature>
<keyword evidence="1" id="KW-1133">Transmembrane helix</keyword>
<comment type="caution">
    <text evidence="3">The sequence shown here is derived from an EMBL/GenBank/DDBJ whole genome shotgun (WGS) entry which is preliminary data.</text>
</comment>
<dbReference type="RefSeq" id="WP_109906167.1">
    <property type="nucleotide sequence ID" value="NZ_QGLE01000006.1"/>
</dbReference>
<keyword evidence="1" id="KW-0472">Membrane</keyword>
<reference evidence="3 4" key="1">
    <citation type="submission" date="2018-05" db="EMBL/GenBank/DDBJ databases">
        <title>Zavarzinia sp. HR-AS.</title>
        <authorList>
            <person name="Lee Y."/>
            <person name="Jeon C.O."/>
        </authorList>
    </citation>
    <scope>NUCLEOTIDE SEQUENCE [LARGE SCALE GENOMIC DNA]</scope>
    <source>
        <strain evidence="3 4">HR-AS</strain>
    </source>
</reference>
<dbReference type="CDD" id="cd03506">
    <property type="entry name" value="Delta6-FADS-like"/>
    <property type="match status" value="1"/>
</dbReference>
<accession>A0A317E8X2</accession>
<dbReference type="InterPro" id="IPR005804">
    <property type="entry name" value="FA_desaturase_dom"/>
</dbReference>
<organism evidence="3 4">
    <name type="scientific">Zavarzinia aquatilis</name>
    <dbReference type="NCBI Taxonomy" id="2211142"/>
    <lineage>
        <taxon>Bacteria</taxon>
        <taxon>Pseudomonadati</taxon>
        <taxon>Pseudomonadota</taxon>
        <taxon>Alphaproteobacteria</taxon>
        <taxon>Rhodospirillales</taxon>
        <taxon>Zavarziniaceae</taxon>
        <taxon>Zavarzinia</taxon>
    </lineage>
</organism>
<dbReference type="AlphaFoldDB" id="A0A317E8X2"/>
<dbReference type="GO" id="GO:0016020">
    <property type="term" value="C:membrane"/>
    <property type="evidence" value="ECO:0007669"/>
    <property type="project" value="TreeGrafter"/>
</dbReference>
<feature type="transmembrane region" description="Helical" evidence="1">
    <location>
        <begin position="38"/>
        <end position="60"/>
    </location>
</feature>
<dbReference type="EMBL" id="QGLE01000006">
    <property type="protein sequence ID" value="PWR22650.1"/>
    <property type="molecule type" value="Genomic_DNA"/>
</dbReference>
<evidence type="ECO:0000259" key="2">
    <source>
        <dbReference type="Pfam" id="PF00487"/>
    </source>
</evidence>
<dbReference type="PANTHER" id="PTHR19353:SF19">
    <property type="entry name" value="DELTA(5) FATTY ACID DESATURASE C-RELATED"/>
    <property type="match status" value="1"/>
</dbReference>
<feature type="transmembrane region" description="Helical" evidence="1">
    <location>
        <begin position="66"/>
        <end position="88"/>
    </location>
</feature>
<dbReference type="InterPro" id="IPR012171">
    <property type="entry name" value="Fatty_acid_desaturase"/>
</dbReference>
<keyword evidence="4" id="KW-1185">Reference proteome</keyword>